<dbReference type="AlphaFoldDB" id="A0A4V3WKE3"/>
<dbReference type="InterPro" id="IPR000182">
    <property type="entry name" value="GNAT_dom"/>
</dbReference>
<dbReference type="SUPFAM" id="SSF55729">
    <property type="entry name" value="Acyl-CoA N-acyltransferases (Nat)"/>
    <property type="match status" value="1"/>
</dbReference>
<dbReference type="GO" id="GO:0016747">
    <property type="term" value="F:acyltransferase activity, transferring groups other than amino-acyl groups"/>
    <property type="evidence" value="ECO:0007669"/>
    <property type="project" value="InterPro"/>
</dbReference>
<feature type="region of interest" description="Disordered" evidence="1">
    <location>
        <begin position="125"/>
        <end position="150"/>
    </location>
</feature>
<proteinExistence type="predicted"/>
<evidence type="ECO:0000313" key="5">
    <source>
        <dbReference type="Proteomes" id="UP000306102"/>
    </source>
</evidence>
<dbReference type="InterPro" id="IPR016181">
    <property type="entry name" value="Acyl_CoA_acyltransferase"/>
</dbReference>
<reference evidence="4 5" key="1">
    <citation type="journal article" date="2018" name="Proc. Natl. Acad. Sci. U.S.A.">
        <title>Draft genome sequence of Camellia sinensis var. sinensis provides insights into the evolution of the tea genome and tea quality.</title>
        <authorList>
            <person name="Wei C."/>
            <person name="Yang H."/>
            <person name="Wang S."/>
            <person name="Zhao J."/>
            <person name="Liu C."/>
            <person name="Gao L."/>
            <person name="Xia E."/>
            <person name="Lu Y."/>
            <person name="Tai Y."/>
            <person name="She G."/>
            <person name="Sun J."/>
            <person name="Cao H."/>
            <person name="Tong W."/>
            <person name="Gao Q."/>
            <person name="Li Y."/>
            <person name="Deng W."/>
            <person name="Jiang X."/>
            <person name="Wang W."/>
            <person name="Chen Q."/>
            <person name="Zhang S."/>
            <person name="Li H."/>
            <person name="Wu J."/>
            <person name="Wang P."/>
            <person name="Li P."/>
            <person name="Shi C."/>
            <person name="Zheng F."/>
            <person name="Jian J."/>
            <person name="Huang B."/>
            <person name="Shan D."/>
            <person name="Shi M."/>
            <person name="Fang C."/>
            <person name="Yue Y."/>
            <person name="Li F."/>
            <person name="Li D."/>
            <person name="Wei S."/>
            <person name="Han B."/>
            <person name="Jiang C."/>
            <person name="Yin Y."/>
            <person name="Xia T."/>
            <person name="Zhang Z."/>
            <person name="Bennetzen J.L."/>
            <person name="Zhao S."/>
            <person name="Wan X."/>
        </authorList>
    </citation>
    <scope>NUCLEOTIDE SEQUENCE [LARGE SCALE GENOMIC DNA]</scope>
    <source>
        <strain evidence="5">cv. Shuchazao</strain>
        <tissue evidence="4">Leaf</tissue>
    </source>
</reference>
<dbReference type="Gene3D" id="3.40.630.30">
    <property type="match status" value="1"/>
</dbReference>
<dbReference type="Pfam" id="PF00583">
    <property type="entry name" value="Acetyltransf_1"/>
    <property type="match status" value="1"/>
</dbReference>
<dbReference type="PANTHER" id="PTHR47426:SF3">
    <property type="entry name" value="GCN5-RELATED N-ACETYLTRANSFERASE 6, CHLOROPLASTIC"/>
    <property type="match status" value="1"/>
</dbReference>
<sequence length="350" mass="40263">MPPTSLGWAFLTVSSISLLSSFVGFYSHLTHFCFITHLSLLLASSIGQLLAILALFTKEKPSLSLLKSPRDPREAKVLFWVREYEGLESEREAMERKRSRRMARVQVESMANVAKMAEMKGKELDEKVKNKPAQSQTNKKEEFSVENQKLSIPQSKTSPLNLHFNRLQPFDQEIIQEDRIGFGQFVAREALLDEEFWEFTALKRRCRKQQKHKCTCVVTVKKEDKNVKCTILKSVVGTLDLSIRYLLPGETFPGERVKAPLFCSFDKTGQNRYSYIANLCASKSARRQGIATNMLYFAVKLAKFNEQVFVHVHRKNRPAQELYQKMGFEVVEMATPQLSKEQTFLLCFEL</sequence>
<organism evidence="4 5">
    <name type="scientific">Camellia sinensis var. sinensis</name>
    <name type="common">China tea</name>
    <dbReference type="NCBI Taxonomy" id="542762"/>
    <lineage>
        <taxon>Eukaryota</taxon>
        <taxon>Viridiplantae</taxon>
        <taxon>Streptophyta</taxon>
        <taxon>Embryophyta</taxon>
        <taxon>Tracheophyta</taxon>
        <taxon>Spermatophyta</taxon>
        <taxon>Magnoliopsida</taxon>
        <taxon>eudicotyledons</taxon>
        <taxon>Gunneridae</taxon>
        <taxon>Pentapetalae</taxon>
        <taxon>asterids</taxon>
        <taxon>Ericales</taxon>
        <taxon>Theaceae</taxon>
        <taxon>Camellia</taxon>
    </lineage>
</organism>
<dbReference type="EMBL" id="SDRB02011639">
    <property type="protein sequence ID" value="THG00567.1"/>
    <property type="molecule type" value="Genomic_DNA"/>
</dbReference>
<keyword evidence="2" id="KW-0812">Transmembrane</keyword>
<dbReference type="PANTHER" id="PTHR47426">
    <property type="entry name" value="ACYL-COA N-ACYLTRANSFERASES (NAT) SUPERFAMILY PROTEIN"/>
    <property type="match status" value="1"/>
</dbReference>
<evidence type="ECO:0000259" key="3">
    <source>
        <dbReference type="PROSITE" id="PS51186"/>
    </source>
</evidence>
<keyword evidence="2" id="KW-0472">Membrane</keyword>
<feature type="transmembrane region" description="Helical" evidence="2">
    <location>
        <begin position="38"/>
        <end position="56"/>
    </location>
</feature>
<accession>A0A4V3WKE3</accession>
<dbReference type="PROSITE" id="PS51186">
    <property type="entry name" value="GNAT"/>
    <property type="match status" value="1"/>
</dbReference>
<dbReference type="Proteomes" id="UP000306102">
    <property type="component" value="Unassembled WGS sequence"/>
</dbReference>
<keyword evidence="5" id="KW-1185">Reference proteome</keyword>
<protein>
    <recommendedName>
        <fullName evidence="3">N-acetyltransferase domain-containing protein</fullName>
    </recommendedName>
</protein>
<feature type="transmembrane region" description="Helical" evidence="2">
    <location>
        <begin position="6"/>
        <end position="26"/>
    </location>
</feature>
<comment type="caution">
    <text evidence="4">The sequence shown here is derived from an EMBL/GenBank/DDBJ whole genome shotgun (WGS) entry which is preliminary data.</text>
</comment>
<name>A0A4V3WKE3_CAMSN</name>
<keyword evidence="2" id="KW-1133">Transmembrane helix</keyword>
<feature type="domain" description="N-acetyltransferase" evidence="3">
    <location>
        <begin position="262"/>
        <end position="350"/>
    </location>
</feature>
<evidence type="ECO:0000256" key="1">
    <source>
        <dbReference type="SAM" id="MobiDB-lite"/>
    </source>
</evidence>
<evidence type="ECO:0000313" key="4">
    <source>
        <dbReference type="EMBL" id="THG00567.1"/>
    </source>
</evidence>
<evidence type="ECO:0000256" key="2">
    <source>
        <dbReference type="SAM" id="Phobius"/>
    </source>
</evidence>
<gene>
    <name evidence="4" type="ORF">TEA_023094</name>
</gene>